<dbReference type="EMBL" id="OZ037944">
    <property type="protein sequence ID" value="CAL1695536.1"/>
    <property type="molecule type" value="Genomic_DNA"/>
</dbReference>
<dbReference type="SMART" id="SM00226">
    <property type="entry name" value="LMWPc"/>
    <property type="match status" value="1"/>
</dbReference>
<evidence type="ECO:0000256" key="3">
    <source>
        <dbReference type="ARBA" id="ARBA00022490"/>
    </source>
</evidence>
<dbReference type="CDD" id="cd16343">
    <property type="entry name" value="LMWPTP"/>
    <property type="match status" value="1"/>
</dbReference>
<evidence type="ECO:0000313" key="8">
    <source>
        <dbReference type="Proteomes" id="UP001497453"/>
    </source>
</evidence>
<evidence type="ECO:0000313" key="7">
    <source>
        <dbReference type="EMBL" id="CAL1695536.1"/>
    </source>
</evidence>
<dbReference type="Gene3D" id="3.40.50.2300">
    <property type="match status" value="1"/>
</dbReference>
<evidence type="ECO:0000256" key="4">
    <source>
        <dbReference type="ARBA" id="ARBA00022801"/>
    </source>
</evidence>
<dbReference type="PANTHER" id="PTHR11717:SF7">
    <property type="entry name" value="LOW MOLECULAR WEIGHT PHOSPHOTYROSINE PROTEIN PHOSPHATASE"/>
    <property type="match status" value="1"/>
</dbReference>
<evidence type="ECO:0000256" key="2">
    <source>
        <dbReference type="ARBA" id="ARBA00011063"/>
    </source>
</evidence>
<accession>A0ABP1CIK3</accession>
<sequence>MASQRPSALVVCLGNICRSPMGGAVLSHVAKERGIDMVVDSAGTAAYHVGEEPDDRTVATCRKYEVHIDHQARQVTTEDFRIFTHILASDEANLRNLQRMRPRNATAEVRLFGSYDDNRQIGDPYYGGLRGFEECYRQCVRYSNAFLDEVVGKTLVESSDTANL</sequence>
<keyword evidence="5" id="KW-0904">Protein phosphatase</keyword>
<proteinExistence type="inferred from homology"/>
<comment type="subcellular location">
    <subcellularLocation>
        <location evidence="1">Cytoplasm</location>
    </subcellularLocation>
</comment>
<dbReference type="Proteomes" id="UP001497453">
    <property type="component" value="Chromosome 1"/>
</dbReference>
<feature type="domain" description="Phosphotyrosine protein phosphatase I" evidence="6">
    <location>
        <begin position="6"/>
        <end position="149"/>
    </location>
</feature>
<evidence type="ECO:0000259" key="6">
    <source>
        <dbReference type="SMART" id="SM00226"/>
    </source>
</evidence>
<keyword evidence="3" id="KW-0963">Cytoplasm</keyword>
<dbReference type="InterPro" id="IPR023485">
    <property type="entry name" value="Ptyr_pPase"/>
</dbReference>
<organism evidence="7 8">
    <name type="scientific">Somion occarium</name>
    <dbReference type="NCBI Taxonomy" id="3059160"/>
    <lineage>
        <taxon>Eukaryota</taxon>
        <taxon>Fungi</taxon>
        <taxon>Dikarya</taxon>
        <taxon>Basidiomycota</taxon>
        <taxon>Agaricomycotina</taxon>
        <taxon>Agaricomycetes</taxon>
        <taxon>Polyporales</taxon>
        <taxon>Cerrenaceae</taxon>
        <taxon>Somion</taxon>
    </lineage>
</organism>
<reference evidence="8" key="1">
    <citation type="submission" date="2024-04" db="EMBL/GenBank/DDBJ databases">
        <authorList>
            <person name="Shaw F."/>
            <person name="Minotto A."/>
        </authorList>
    </citation>
    <scope>NUCLEOTIDE SEQUENCE [LARGE SCALE GENOMIC DNA]</scope>
</reference>
<dbReference type="InterPro" id="IPR017867">
    <property type="entry name" value="Tyr_phospatase_low_mol_wt"/>
</dbReference>
<dbReference type="PANTHER" id="PTHR11717">
    <property type="entry name" value="LOW MOLECULAR WEIGHT PROTEIN TYROSINE PHOSPHATASE"/>
    <property type="match status" value="1"/>
</dbReference>
<name>A0ABP1CIK3_9APHY</name>
<evidence type="ECO:0000256" key="1">
    <source>
        <dbReference type="ARBA" id="ARBA00004496"/>
    </source>
</evidence>
<dbReference type="InterPro" id="IPR036196">
    <property type="entry name" value="Ptyr_pPase_sf"/>
</dbReference>
<keyword evidence="8" id="KW-1185">Reference proteome</keyword>
<evidence type="ECO:0000256" key="5">
    <source>
        <dbReference type="ARBA" id="ARBA00022912"/>
    </source>
</evidence>
<gene>
    <name evidence="7" type="ORF">GFSPODELE1_LOCUS795</name>
</gene>
<keyword evidence="4" id="KW-0378">Hydrolase</keyword>
<dbReference type="SUPFAM" id="SSF52788">
    <property type="entry name" value="Phosphotyrosine protein phosphatases I"/>
    <property type="match status" value="1"/>
</dbReference>
<dbReference type="InterPro" id="IPR002115">
    <property type="entry name" value="Tyr_Pase_low_mol_wt_mml"/>
</dbReference>
<dbReference type="Pfam" id="PF01451">
    <property type="entry name" value="LMWPc"/>
    <property type="match status" value="1"/>
</dbReference>
<protein>
    <recommendedName>
        <fullName evidence="6">Phosphotyrosine protein phosphatase I domain-containing protein</fullName>
    </recommendedName>
</protein>
<dbReference type="PRINTS" id="PR00719">
    <property type="entry name" value="LMWPTPASE"/>
</dbReference>
<dbReference type="PRINTS" id="PR00720">
    <property type="entry name" value="MAMMALPTPASE"/>
</dbReference>
<comment type="similarity">
    <text evidence="2">Belongs to the low molecular weight phosphotyrosine protein phosphatase family.</text>
</comment>
<dbReference type="InterPro" id="IPR050438">
    <property type="entry name" value="LMW_PTPase"/>
</dbReference>